<dbReference type="InterPro" id="IPR001789">
    <property type="entry name" value="Sig_transdc_resp-reg_receiver"/>
</dbReference>
<dbReference type="AlphaFoldDB" id="A0A2P4F0I7"/>
<dbReference type="PANTHER" id="PTHR44591:SF3">
    <property type="entry name" value="RESPONSE REGULATORY DOMAIN-CONTAINING PROTEIN"/>
    <property type="match status" value="1"/>
</dbReference>
<sequence>MKAIIVEQDPWIAELLRSVLRDLGGIETRLFDTAVSAINHLRSDRVDLLIADLQLSDRSGLDLAREVARRAPRSLRVLITASIDRQLVLDARAAGVVDLIAKPFKLDDLRKRLARLLQRDQEGIAAAGNIGDLNGFLQARLKQPIRLAWTSPERQQEAAALPQQTSHADYLTLARNEPLLALVSINRANREGLLRGREGACVSLTEACEWLGNHTCADLAKRLSRARIALEHPLLQRLAAGFMAEREALAQALKRLSAHQSIAAGPMDTALSFCRLGEMAVICAVQHYLNYGQQADDETIRQMVSDYAAPFGNQIKAQQQLPFLLRELTGSLFQLPQTGLRKDRILMRIAALETGFASPDPTQLHQLRRLIGRDTAEPVDG</sequence>
<comment type="caution">
    <text evidence="4">The sequence shown here is derived from an EMBL/GenBank/DDBJ whole genome shotgun (WGS) entry which is preliminary data.</text>
</comment>
<dbReference type="InterPro" id="IPR050595">
    <property type="entry name" value="Bact_response_regulator"/>
</dbReference>
<evidence type="ECO:0000256" key="2">
    <source>
        <dbReference type="PROSITE-ProRule" id="PRU00169"/>
    </source>
</evidence>
<dbReference type="RefSeq" id="WP_104736750.1">
    <property type="nucleotide sequence ID" value="NZ_BMHR01000002.1"/>
</dbReference>
<name>A0A2P4F0I7_9GAMM</name>
<dbReference type="GO" id="GO:0000160">
    <property type="term" value="P:phosphorelay signal transduction system"/>
    <property type="evidence" value="ECO:0007669"/>
    <property type="project" value="InterPro"/>
</dbReference>
<evidence type="ECO:0000256" key="1">
    <source>
        <dbReference type="ARBA" id="ARBA00022553"/>
    </source>
</evidence>
<feature type="domain" description="Response regulatory" evidence="3">
    <location>
        <begin position="2"/>
        <end position="117"/>
    </location>
</feature>
<dbReference type="PROSITE" id="PS50110">
    <property type="entry name" value="RESPONSE_REGULATORY"/>
    <property type="match status" value="1"/>
</dbReference>
<dbReference type="InterPro" id="IPR011006">
    <property type="entry name" value="CheY-like_superfamily"/>
</dbReference>
<evidence type="ECO:0000259" key="3">
    <source>
        <dbReference type="PROSITE" id="PS50110"/>
    </source>
</evidence>
<dbReference type="Gene3D" id="3.40.50.2300">
    <property type="match status" value="1"/>
</dbReference>
<dbReference type="Pfam" id="PF00072">
    <property type="entry name" value="Response_reg"/>
    <property type="match status" value="1"/>
</dbReference>
<feature type="modified residue" description="4-aspartylphosphate" evidence="2">
    <location>
        <position position="52"/>
    </location>
</feature>
<keyword evidence="1 2" id="KW-0597">Phosphoprotein</keyword>
<dbReference type="SUPFAM" id="SSF52172">
    <property type="entry name" value="CheY-like"/>
    <property type="match status" value="1"/>
</dbReference>
<dbReference type="SMART" id="SM00448">
    <property type="entry name" value="REC"/>
    <property type="match status" value="1"/>
</dbReference>
<dbReference type="PANTHER" id="PTHR44591">
    <property type="entry name" value="STRESS RESPONSE REGULATOR PROTEIN 1"/>
    <property type="match status" value="1"/>
</dbReference>
<reference evidence="4 5" key="1">
    <citation type="submission" date="2018-01" db="EMBL/GenBank/DDBJ databases">
        <title>Draft genome of the type strain Pseudomonas oceani DSM 100277 isolated from the deep water in Okinawa trough, northwestern Pacific Ocean.</title>
        <authorList>
            <person name="Gomila M."/>
            <person name="Mulet M."/>
            <person name="Garcia-Valdes E."/>
            <person name="Lalucat J."/>
        </authorList>
    </citation>
    <scope>NUCLEOTIDE SEQUENCE [LARGE SCALE GENOMIC DNA]</scope>
    <source>
        <strain evidence="4 5">DSM 100277</strain>
    </source>
</reference>
<dbReference type="OrthoDB" id="2085719at2"/>
<proteinExistence type="predicted"/>
<dbReference type="Proteomes" id="UP000243451">
    <property type="component" value="Unassembled WGS sequence"/>
</dbReference>
<gene>
    <name evidence="4" type="ORF">C1949_01825</name>
</gene>
<dbReference type="EMBL" id="PPSK01000001">
    <property type="protein sequence ID" value="POB06501.1"/>
    <property type="molecule type" value="Genomic_DNA"/>
</dbReference>
<evidence type="ECO:0000313" key="5">
    <source>
        <dbReference type="Proteomes" id="UP000243451"/>
    </source>
</evidence>
<evidence type="ECO:0000313" key="4">
    <source>
        <dbReference type="EMBL" id="POB06501.1"/>
    </source>
</evidence>
<dbReference type="CDD" id="cd00156">
    <property type="entry name" value="REC"/>
    <property type="match status" value="1"/>
</dbReference>
<organism evidence="4 5">
    <name type="scientific">Halopseudomonas oceani</name>
    <dbReference type="NCBI Taxonomy" id="1708783"/>
    <lineage>
        <taxon>Bacteria</taxon>
        <taxon>Pseudomonadati</taxon>
        <taxon>Pseudomonadota</taxon>
        <taxon>Gammaproteobacteria</taxon>
        <taxon>Pseudomonadales</taxon>
        <taxon>Pseudomonadaceae</taxon>
        <taxon>Halopseudomonas</taxon>
    </lineage>
</organism>
<protein>
    <recommendedName>
        <fullName evidence="3">Response regulatory domain-containing protein</fullName>
    </recommendedName>
</protein>
<accession>A0A2P4F0I7</accession>
<keyword evidence="5" id="KW-1185">Reference proteome</keyword>